<dbReference type="InterPro" id="IPR015421">
    <property type="entry name" value="PyrdxlP-dep_Trfase_major"/>
</dbReference>
<keyword evidence="4 5" id="KW-0663">Pyridoxal phosphate</keyword>
<evidence type="ECO:0000256" key="1">
    <source>
        <dbReference type="ARBA" id="ARBA00001933"/>
    </source>
</evidence>
<dbReference type="PANTHER" id="PTHR11986">
    <property type="entry name" value="AMINOTRANSFERASE CLASS III"/>
    <property type="match status" value="1"/>
</dbReference>
<evidence type="ECO:0000313" key="7">
    <source>
        <dbReference type="Proteomes" id="UP000076925"/>
    </source>
</evidence>
<dbReference type="InterPro" id="IPR005814">
    <property type="entry name" value="Aminotrans_3"/>
</dbReference>
<accession>A0A139X8D4</accession>
<dbReference type="InterPro" id="IPR050103">
    <property type="entry name" value="Class-III_PLP-dep_AT"/>
</dbReference>
<evidence type="ECO:0000256" key="5">
    <source>
        <dbReference type="RuleBase" id="RU003560"/>
    </source>
</evidence>
<dbReference type="STRING" id="128403.WA1_25125"/>
<dbReference type="SUPFAM" id="SSF51197">
    <property type="entry name" value="Clavaminate synthase-like"/>
    <property type="match status" value="1"/>
</dbReference>
<dbReference type="PROSITE" id="PS00600">
    <property type="entry name" value="AA_TRANSFER_CLASS_3"/>
    <property type="match status" value="1"/>
</dbReference>
<keyword evidence="2" id="KW-0032">Aminotransferase</keyword>
<sequence>MLSLVKVTQYGQSYGTLLLGEADTTLDSLDNNNVLNQLKQSGFIVFRNFNVDLNSFSNFVQRLSFRVTLDPARQFYGAIAQKVDAGFDAVGLHCENGNSPFMPHLCWFFCEKASSRGSQTTVCDGYRVWDMLSPTTQQVFLDKDIVYSRNVESDKWKNFVFHSLQGKKPIGNGVAAVFLEPILGGAYLTVPPAGYLKEVETLCRQTNSLLVVDEIQTGFGRVGKMFAIEFDQVLPDIILLSKGITGGHTSIAIAVMRDTVVHKINTIQGLPARYLASESGGSPYACAAAVASIEFIRRNNLPERAQQLGQRLRQGLKEAARKYPKLILDAPGVGLMTGLRVRNSAVETAITIELGKHKIHVGHSMNESAKYPVLRFYPPLTVTAEEIDRVLAALHEVLTSLNQKPALFYDLFNQLVKRQYRLPKKLLFRLAGLKEAH</sequence>
<gene>
    <name evidence="6" type="ORF">WA1_25125</name>
</gene>
<dbReference type="InterPro" id="IPR049704">
    <property type="entry name" value="Aminotrans_3_PPA_site"/>
</dbReference>
<dbReference type="InterPro" id="IPR015422">
    <property type="entry name" value="PyrdxlP-dep_Trfase_small"/>
</dbReference>
<dbReference type="Pfam" id="PF00202">
    <property type="entry name" value="Aminotran_3"/>
    <property type="match status" value="1"/>
</dbReference>
<organism evidence="6 7">
    <name type="scientific">Scytonema hofmannii PCC 7110</name>
    <dbReference type="NCBI Taxonomy" id="128403"/>
    <lineage>
        <taxon>Bacteria</taxon>
        <taxon>Bacillati</taxon>
        <taxon>Cyanobacteriota</taxon>
        <taxon>Cyanophyceae</taxon>
        <taxon>Nostocales</taxon>
        <taxon>Scytonemataceae</taxon>
        <taxon>Scytonema</taxon>
    </lineage>
</organism>
<proteinExistence type="inferred from homology"/>
<dbReference type="GO" id="GO:0042802">
    <property type="term" value="F:identical protein binding"/>
    <property type="evidence" value="ECO:0007669"/>
    <property type="project" value="TreeGrafter"/>
</dbReference>
<protein>
    <submittedName>
        <fullName evidence="6">Uncharacterized protein</fullName>
    </submittedName>
</protein>
<name>A0A139X8D4_9CYAN</name>
<evidence type="ECO:0000256" key="3">
    <source>
        <dbReference type="ARBA" id="ARBA00022679"/>
    </source>
</evidence>
<dbReference type="Proteomes" id="UP000076925">
    <property type="component" value="Unassembled WGS sequence"/>
</dbReference>
<comment type="caution">
    <text evidence="6">The sequence shown here is derived from an EMBL/GenBank/DDBJ whole genome shotgun (WGS) entry which is preliminary data.</text>
</comment>
<dbReference type="PANTHER" id="PTHR11986:SF79">
    <property type="entry name" value="ACETYLORNITHINE AMINOTRANSFERASE, MITOCHONDRIAL"/>
    <property type="match status" value="1"/>
</dbReference>
<comment type="similarity">
    <text evidence="5">Belongs to the class-III pyridoxal-phosphate-dependent aminotransferase family.</text>
</comment>
<keyword evidence="3" id="KW-0808">Transferase</keyword>
<dbReference type="Gene3D" id="3.40.640.10">
    <property type="entry name" value="Type I PLP-dependent aspartate aminotransferase-like (Major domain)"/>
    <property type="match status" value="1"/>
</dbReference>
<evidence type="ECO:0000256" key="2">
    <source>
        <dbReference type="ARBA" id="ARBA00022576"/>
    </source>
</evidence>
<evidence type="ECO:0000256" key="4">
    <source>
        <dbReference type="ARBA" id="ARBA00022898"/>
    </source>
</evidence>
<dbReference type="OrthoDB" id="9769888at2"/>
<comment type="cofactor">
    <cofactor evidence="1">
        <name>pyridoxal 5'-phosphate</name>
        <dbReference type="ChEBI" id="CHEBI:597326"/>
    </cofactor>
</comment>
<keyword evidence="7" id="KW-1185">Reference proteome</keyword>
<reference evidence="6 7" key="1">
    <citation type="journal article" date="2013" name="Genome Biol. Evol.">
        <title>Genomes of Stigonematalean cyanobacteria (subsection V) and the evolution of oxygenic photosynthesis from prokaryotes to plastids.</title>
        <authorList>
            <person name="Dagan T."/>
            <person name="Roettger M."/>
            <person name="Stucken K."/>
            <person name="Landan G."/>
            <person name="Koch R."/>
            <person name="Major P."/>
            <person name="Gould S.B."/>
            <person name="Goremykin V.V."/>
            <person name="Rippka R."/>
            <person name="Tandeau de Marsac N."/>
            <person name="Gugger M."/>
            <person name="Lockhart P.J."/>
            <person name="Allen J.F."/>
            <person name="Brune I."/>
            <person name="Maus I."/>
            <person name="Puhler A."/>
            <person name="Martin W.F."/>
        </authorList>
    </citation>
    <scope>NUCLEOTIDE SEQUENCE [LARGE SCALE GENOMIC DNA]</scope>
    <source>
        <strain evidence="6 7">PCC 7110</strain>
    </source>
</reference>
<dbReference type="RefSeq" id="WP_017739775.1">
    <property type="nucleotide sequence ID" value="NZ_KQ976354.1"/>
</dbReference>
<dbReference type="SUPFAM" id="SSF53383">
    <property type="entry name" value="PLP-dependent transferases"/>
    <property type="match status" value="1"/>
</dbReference>
<dbReference type="GO" id="GO:0030170">
    <property type="term" value="F:pyridoxal phosphate binding"/>
    <property type="evidence" value="ECO:0007669"/>
    <property type="project" value="InterPro"/>
</dbReference>
<dbReference type="EMBL" id="ANNX02000026">
    <property type="protein sequence ID" value="KYC40902.1"/>
    <property type="molecule type" value="Genomic_DNA"/>
</dbReference>
<dbReference type="GO" id="GO:0008483">
    <property type="term" value="F:transaminase activity"/>
    <property type="evidence" value="ECO:0007669"/>
    <property type="project" value="UniProtKB-KW"/>
</dbReference>
<dbReference type="Gene3D" id="3.90.1150.10">
    <property type="entry name" value="Aspartate Aminotransferase, domain 1"/>
    <property type="match status" value="1"/>
</dbReference>
<dbReference type="GO" id="GO:0016491">
    <property type="term" value="F:oxidoreductase activity"/>
    <property type="evidence" value="ECO:0007669"/>
    <property type="project" value="InterPro"/>
</dbReference>
<evidence type="ECO:0000313" key="6">
    <source>
        <dbReference type="EMBL" id="KYC40902.1"/>
    </source>
</evidence>
<dbReference type="AlphaFoldDB" id="A0A139X8D4"/>
<dbReference type="InterPro" id="IPR015424">
    <property type="entry name" value="PyrdxlP-dep_Trfase"/>
</dbReference>